<dbReference type="EMBL" id="JAZDQU010000002">
    <property type="protein sequence ID" value="MEE1885873.1"/>
    <property type="molecule type" value="Genomic_DNA"/>
</dbReference>
<dbReference type="SUPFAM" id="SSF53187">
    <property type="entry name" value="Zn-dependent exopeptidases"/>
    <property type="match status" value="1"/>
</dbReference>
<evidence type="ECO:0000256" key="6">
    <source>
        <dbReference type="ARBA" id="ARBA00023049"/>
    </source>
</evidence>
<gene>
    <name evidence="9" type="ORF">VRU49_10635</name>
</gene>
<comment type="similarity">
    <text evidence="2 7">Belongs to the peptidase M14 family.</text>
</comment>
<feature type="domain" description="Peptidase M14" evidence="8">
    <location>
        <begin position="9"/>
        <end position="297"/>
    </location>
</feature>
<dbReference type="GO" id="GO:0004180">
    <property type="term" value="F:carboxypeptidase activity"/>
    <property type="evidence" value="ECO:0007669"/>
    <property type="project" value="UniProtKB-KW"/>
</dbReference>
<keyword evidence="6" id="KW-0482">Metalloprotease</keyword>
<comment type="cofactor">
    <cofactor evidence="1">
        <name>Zn(2+)</name>
        <dbReference type="ChEBI" id="CHEBI:29105"/>
    </cofactor>
</comment>
<dbReference type="Pfam" id="PF00246">
    <property type="entry name" value="Peptidase_M14"/>
    <property type="match status" value="1"/>
</dbReference>
<protein>
    <submittedName>
        <fullName evidence="9">M14 family zinc carboxypeptidase</fullName>
    </submittedName>
</protein>
<dbReference type="Proteomes" id="UP001337681">
    <property type="component" value="Unassembled WGS sequence"/>
</dbReference>
<dbReference type="RefSeq" id="WP_330146764.1">
    <property type="nucleotide sequence ID" value="NZ_JAZDQU010000002.1"/>
</dbReference>
<reference evidence="9 10" key="1">
    <citation type="submission" date="2024-01" db="EMBL/GenBank/DDBJ databases">
        <title>Pedobacter sp. nov., isolated from oil-contaminated soil.</title>
        <authorList>
            <person name="Le N.T.T."/>
        </authorList>
    </citation>
    <scope>NUCLEOTIDE SEQUENCE [LARGE SCALE GENOMIC DNA]</scope>
    <source>
        <strain evidence="9 10">VNH31</strain>
    </source>
</reference>
<evidence type="ECO:0000256" key="3">
    <source>
        <dbReference type="ARBA" id="ARBA00022670"/>
    </source>
</evidence>
<accession>A0ABU7H3T2</accession>
<evidence type="ECO:0000313" key="10">
    <source>
        <dbReference type="Proteomes" id="UP001337681"/>
    </source>
</evidence>
<comment type="caution">
    <text evidence="9">The sequence shown here is derived from an EMBL/GenBank/DDBJ whole genome shotgun (WGS) entry which is preliminary data.</text>
</comment>
<evidence type="ECO:0000256" key="5">
    <source>
        <dbReference type="ARBA" id="ARBA00022833"/>
    </source>
</evidence>
<keyword evidence="5" id="KW-0862">Zinc</keyword>
<keyword evidence="4" id="KW-0378">Hydrolase</keyword>
<keyword evidence="3" id="KW-0645">Protease</keyword>
<evidence type="ECO:0000256" key="2">
    <source>
        <dbReference type="ARBA" id="ARBA00005988"/>
    </source>
</evidence>
<proteinExistence type="inferred from homology"/>
<sequence>MEFTQILNQYHQFIESSLKDRFFKHSHIEHLIRKYAHVFKIRKLGNSNENRSIHLLSWGEGKTKVLLWSQMHGNEPTGTMAIFDLLNFILQNLDKPEIIALQQNCSLHFIPMVNPDGAERFIRRNANQIDLNRDYLDAITIEASILKKIRDEINPDFGFNLHDQSTLWSVKNSLEPATISFLAPAYNEECSVNKVRERAMLVIADIYSTLSKFIPKNIGLFDETFEPRAFGDNFQKKGTSTLLIEAGGLQNDPEKQNIRKYYFLSILKGLLSISNQTYLNKSVEDYRAISSNAKQLYHIIIERVSVNGVETNMCLNFEENNLNHPNVWVVHDIGNTTGYNGYTKFLNGPFKILEYVEVDKEANFKLLKDNEIILVFKNGKLVDSTLQIN</sequence>
<evidence type="ECO:0000313" key="9">
    <source>
        <dbReference type="EMBL" id="MEE1885873.1"/>
    </source>
</evidence>
<evidence type="ECO:0000256" key="1">
    <source>
        <dbReference type="ARBA" id="ARBA00001947"/>
    </source>
</evidence>
<dbReference type="PANTHER" id="PTHR11705:SF143">
    <property type="entry name" value="SLL0236 PROTEIN"/>
    <property type="match status" value="1"/>
</dbReference>
<evidence type="ECO:0000256" key="7">
    <source>
        <dbReference type="PROSITE-ProRule" id="PRU01379"/>
    </source>
</evidence>
<dbReference type="PROSITE" id="PS52035">
    <property type="entry name" value="PEPTIDASE_M14"/>
    <property type="match status" value="1"/>
</dbReference>
<evidence type="ECO:0000256" key="4">
    <source>
        <dbReference type="ARBA" id="ARBA00022801"/>
    </source>
</evidence>
<comment type="caution">
    <text evidence="7">Lacks conserved residue(s) required for the propagation of feature annotation.</text>
</comment>
<name>A0ABU7H3T2_9SPHI</name>
<keyword evidence="9" id="KW-0121">Carboxypeptidase</keyword>
<keyword evidence="10" id="KW-1185">Reference proteome</keyword>
<dbReference type="Gene3D" id="3.40.630.10">
    <property type="entry name" value="Zn peptidases"/>
    <property type="match status" value="1"/>
</dbReference>
<evidence type="ECO:0000259" key="8">
    <source>
        <dbReference type="PROSITE" id="PS52035"/>
    </source>
</evidence>
<dbReference type="InterPro" id="IPR000834">
    <property type="entry name" value="Peptidase_M14"/>
</dbReference>
<dbReference type="SMART" id="SM00631">
    <property type="entry name" value="Zn_pept"/>
    <property type="match status" value="1"/>
</dbReference>
<dbReference type="PANTHER" id="PTHR11705">
    <property type="entry name" value="PROTEASE FAMILY M14 CARBOXYPEPTIDASE A,B"/>
    <property type="match status" value="1"/>
</dbReference>
<organism evidence="9 10">
    <name type="scientific">Pedobacter flavus</name>
    <dbReference type="NCBI Taxonomy" id="3113906"/>
    <lineage>
        <taxon>Bacteria</taxon>
        <taxon>Pseudomonadati</taxon>
        <taxon>Bacteroidota</taxon>
        <taxon>Sphingobacteriia</taxon>
        <taxon>Sphingobacteriales</taxon>
        <taxon>Sphingobacteriaceae</taxon>
        <taxon>Pedobacter</taxon>
    </lineage>
</organism>